<dbReference type="Proteomes" id="UP001199319">
    <property type="component" value="Unassembled WGS sequence"/>
</dbReference>
<dbReference type="AlphaFoldDB" id="A0AAE3ACK9"/>
<proteinExistence type="predicted"/>
<dbReference type="InterPro" id="IPR036388">
    <property type="entry name" value="WH-like_DNA-bd_sf"/>
</dbReference>
<sequence>MELAEIVMNPVRQRIFQYLLLHETGTVKEIRKALPDVPGASLYRHMKLLTESGILTVVGENRIRGTVESIYSLNKSALEIDDDGTAVQTALLGLSASFARYFSGGGADPRRDMLLMTTCTLTLTDEEFTGFLTEINQTALKYMDIGVKEGSRQRQITLISSPTDGPGSR</sequence>
<evidence type="ECO:0000313" key="1">
    <source>
        <dbReference type="EMBL" id="MCC2128744.1"/>
    </source>
</evidence>
<dbReference type="InterPro" id="IPR036390">
    <property type="entry name" value="WH_DNA-bd_sf"/>
</dbReference>
<dbReference type="EMBL" id="JAJEPW010000008">
    <property type="protein sequence ID" value="MCC2128744.1"/>
    <property type="molecule type" value="Genomic_DNA"/>
</dbReference>
<protein>
    <submittedName>
        <fullName evidence="1">Helix-turn-helix domain-containing protein</fullName>
    </submittedName>
</protein>
<evidence type="ECO:0000313" key="2">
    <source>
        <dbReference type="Proteomes" id="UP001199319"/>
    </source>
</evidence>
<organism evidence="1 2">
    <name type="scientific">Brotocaccenecus cirricatena</name>
    <dbReference type="NCBI Taxonomy" id="3064195"/>
    <lineage>
        <taxon>Bacteria</taxon>
        <taxon>Bacillati</taxon>
        <taxon>Bacillota</taxon>
        <taxon>Clostridia</taxon>
        <taxon>Eubacteriales</taxon>
        <taxon>Oscillospiraceae</taxon>
        <taxon>Brotocaccenecus</taxon>
    </lineage>
</organism>
<dbReference type="RefSeq" id="WP_302928052.1">
    <property type="nucleotide sequence ID" value="NZ_JAJEPW010000008.1"/>
</dbReference>
<dbReference type="Gene3D" id="1.10.10.10">
    <property type="entry name" value="Winged helix-like DNA-binding domain superfamily/Winged helix DNA-binding domain"/>
    <property type="match status" value="1"/>
</dbReference>
<comment type="caution">
    <text evidence="1">The sequence shown here is derived from an EMBL/GenBank/DDBJ whole genome shotgun (WGS) entry which is preliminary data.</text>
</comment>
<keyword evidence="2" id="KW-1185">Reference proteome</keyword>
<reference evidence="1" key="1">
    <citation type="submission" date="2021-10" db="EMBL/GenBank/DDBJ databases">
        <title>Anaerobic single-cell dispensing facilitates the cultivation of human gut bacteria.</title>
        <authorList>
            <person name="Afrizal A."/>
        </authorList>
    </citation>
    <scope>NUCLEOTIDE SEQUENCE</scope>
    <source>
        <strain evidence="1">CLA-AA-H272</strain>
    </source>
</reference>
<name>A0AAE3ACK9_9FIRM</name>
<dbReference type="Pfam" id="PF12840">
    <property type="entry name" value="HTH_20"/>
    <property type="match status" value="1"/>
</dbReference>
<dbReference type="Gene3D" id="6.10.140.2180">
    <property type="match status" value="1"/>
</dbReference>
<gene>
    <name evidence="1" type="ORF">LKD37_04265</name>
</gene>
<accession>A0AAE3ACK9</accession>
<dbReference type="SUPFAM" id="SSF46785">
    <property type="entry name" value="Winged helix' DNA-binding domain"/>
    <property type="match status" value="1"/>
</dbReference>